<dbReference type="Proteomes" id="UP000774935">
    <property type="component" value="Unassembled WGS sequence"/>
</dbReference>
<protein>
    <recommendedName>
        <fullName evidence="2">DUF5689 domain-containing protein</fullName>
    </recommendedName>
</protein>
<dbReference type="InterPro" id="IPR043744">
    <property type="entry name" value="DUF5689"/>
</dbReference>
<feature type="domain" description="DUF5689" evidence="2">
    <location>
        <begin position="60"/>
        <end position="242"/>
    </location>
</feature>
<dbReference type="EMBL" id="JAHWXQ010000004">
    <property type="protein sequence ID" value="MBW3366278.1"/>
    <property type="molecule type" value="Genomic_DNA"/>
</dbReference>
<proteinExistence type="predicted"/>
<feature type="signal peptide" evidence="1">
    <location>
        <begin position="1"/>
        <end position="24"/>
    </location>
</feature>
<dbReference type="RefSeq" id="WP_199110845.1">
    <property type="nucleotide sequence ID" value="NZ_JAHWXQ010000004.1"/>
</dbReference>
<evidence type="ECO:0000259" key="2">
    <source>
        <dbReference type="Pfam" id="PF18942"/>
    </source>
</evidence>
<dbReference type="Pfam" id="PF18942">
    <property type="entry name" value="DUF5689"/>
    <property type="match status" value="1"/>
</dbReference>
<organism evidence="3 4">
    <name type="scientific">Pontibacter populi</name>
    <dbReference type="NCBI Taxonomy" id="890055"/>
    <lineage>
        <taxon>Bacteria</taxon>
        <taxon>Pseudomonadati</taxon>
        <taxon>Bacteroidota</taxon>
        <taxon>Cytophagia</taxon>
        <taxon>Cytophagales</taxon>
        <taxon>Hymenobacteraceae</taxon>
        <taxon>Pontibacter</taxon>
    </lineage>
</organism>
<dbReference type="PROSITE" id="PS51257">
    <property type="entry name" value="PROKAR_LIPOPROTEIN"/>
    <property type="match status" value="1"/>
</dbReference>
<keyword evidence="1" id="KW-0732">Signal</keyword>
<accession>A0ABS6XE57</accession>
<keyword evidence="4" id="KW-1185">Reference proteome</keyword>
<sequence length="428" mass="46047">MKNRYLSFLAICLSVLGFTSCVEDNPNPSEGIPNPVASLYVVRDAFHEKDLALGPGPLFDAYQVGGVVVSDPSGNNWPAGKVAIQDSWRGMRRGMILDLGESAAANYSVGDSVFFDVRGSVLKRKDGVLQITSLKPESIRKVSSDLPIAPKAVGIAELLANFGKYESTLVMVTGGPEVVPASGETYAGKKQIVDGSGKSITLYTDANATFAGRKLPASASFVGIPTIAADGTPELRMRTIADALNASGPIYAGWPESFEIPNFEEKKSYNMKNTDGSSNNNRDLATGNWTLYQSILEQTAGRDVIVSGKQAVRFQQNLTESALLQMNFDLPNGASKVTVWYATYYTDKSSTWQLEYSQDQGATWTKVGEAVSDAARAHKMATFLMDISGPVRFRINKLGLGASGTKDKNGNIVENGRLGIDDFAVYSN</sequence>
<name>A0ABS6XE57_9BACT</name>
<evidence type="ECO:0000313" key="3">
    <source>
        <dbReference type="EMBL" id="MBW3366278.1"/>
    </source>
</evidence>
<evidence type="ECO:0000256" key="1">
    <source>
        <dbReference type="SAM" id="SignalP"/>
    </source>
</evidence>
<comment type="caution">
    <text evidence="3">The sequence shown here is derived from an EMBL/GenBank/DDBJ whole genome shotgun (WGS) entry which is preliminary data.</text>
</comment>
<evidence type="ECO:0000313" key="4">
    <source>
        <dbReference type="Proteomes" id="UP000774935"/>
    </source>
</evidence>
<gene>
    <name evidence="3" type="ORF">KYK27_14540</name>
</gene>
<reference evidence="3 4" key="1">
    <citation type="submission" date="2021-07" db="EMBL/GenBank/DDBJ databases">
        <authorList>
            <person name="Kim M.K."/>
        </authorList>
    </citation>
    <scope>NUCLEOTIDE SEQUENCE [LARGE SCALE GENOMIC DNA]</scope>
    <source>
        <strain evidence="3 4">HLY7-15</strain>
    </source>
</reference>
<feature type="chain" id="PRO_5046662591" description="DUF5689 domain-containing protein" evidence="1">
    <location>
        <begin position="25"/>
        <end position="428"/>
    </location>
</feature>